<sequence>MHSKIKKGIDFEEKFKFNLILKIEFNKLSDGQKILPIHIKDCNDDDTFFFKKFKILKNSSTRLDFISINSFDHQNLFMITCLKKWKEKKTSIWQADLTIGYLMLNFLSEEESVFEETCFGLCSIGGESISKSLDLAIDCPKLQPSSTGVLASDPSRAIIFDRLSSSRHLSITSS</sequence>
<organism evidence="1 2">
    <name type="scientific">Brachionus plicatilis</name>
    <name type="common">Marine rotifer</name>
    <name type="synonym">Brachionus muelleri</name>
    <dbReference type="NCBI Taxonomy" id="10195"/>
    <lineage>
        <taxon>Eukaryota</taxon>
        <taxon>Metazoa</taxon>
        <taxon>Spiralia</taxon>
        <taxon>Gnathifera</taxon>
        <taxon>Rotifera</taxon>
        <taxon>Eurotatoria</taxon>
        <taxon>Monogononta</taxon>
        <taxon>Pseudotrocha</taxon>
        <taxon>Ploima</taxon>
        <taxon>Brachionidae</taxon>
        <taxon>Brachionus</taxon>
    </lineage>
</organism>
<evidence type="ECO:0000313" key="2">
    <source>
        <dbReference type="Proteomes" id="UP000276133"/>
    </source>
</evidence>
<dbReference type="AlphaFoldDB" id="A0A3M7R7H1"/>
<dbReference type="EMBL" id="REGN01004039">
    <property type="protein sequence ID" value="RNA19480.1"/>
    <property type="molecule type" value="Genomic_DNA"/>
</dbReference>
<gene>
    <name evidence="1" type="ORF">BpHYR1_016526</name>
</gene>
<comment type="caution">
    <text evidence="1">The sequence shown here is derived from an EMBL/GenBank/DDBJ whole genome shotgun (WGS) entry which is preliminary data.</text>
</comment>
<keyword evidence="2" id="KW-1185">Reference proteome</keyword>
<protein>
    <submittedName>
        <fullName evidence="1">Uncharacterized protein</fullName>
    </submittedName>
</protein>
<name>A0A3M7R7H1_BRAPC</name>
<evidence type="ECO:0000313" key="1">
    <source>
        <dbReference type="EMBL" id="RNA19480.1"/>
    </source>
</evidence>
<proteinExistence type="predicted"/>
<accession>A0A3M7R7H1</accession>
<dbReference type="Proteomes" id="UP000276133">
    <property type="component" value="Unassembled WGS sequence"/>
</dbReference>
<reference evidence="1 2" key="1">
    <citation type="journal article" date="2018" name="Sci. Rep.">
        <title>Genomic signatures of local adaptation to the degree of environmental predictability in rotifers.</title>
        <authorList>
            <person name="Franch-Gras L."/>
            <person name="Hahn C."/>
            <person name="Garcia-Roger E.M."/>
            <person name="Carmona M.J."/>
            <person name="Serra M."/>
            <person name="Gomez A."/>
        </authorList>
    </citation>
    <scope>NUCLEOTIDE SEQUENCE [LARGE SCALE GENOMIC DNA]</scope>
    <source>
        <strain evidence="1">HYR1</strain>
    </source>
</reference>